<dbReference type="InterPro" id="IPR045428">
    <property type="entry name" value="EACC1"/>
</dbReference>
<gene>
    <name evidence="2" type="ORF">SL103_11070</name>
</gene>
<organism evidence="2 3">
    <name type="scientific">Streptomyces lydicus</name>
    <dbReference type="NCBI Taxonomy" id="47763"/>
    <lineage>
        <taxon>Bacteria</taxon>
        <taxon>Bacillati</taxon>
        <taxon>Actinomycetota</taxon>
        <taxon>Actinomycetes</taxon>
        <taxon>Kitasatosporales</taxon>
        <taxon>Streptomycetaceae</taxon>
        <taxon>Streptomyces</taxon>
    </lineage>
</organism>
<feature type="compositionally biased region" description="Gly residues" evidence="1">
    <location>
        <begin position="144"/>
        <end position="191"/>
    </location>
</feature>
<sequence length="191" mass="17934">MRVRIEVGGDGVAAGADEAAGEAVRSLFTWLSADPGVAFEAGLSLVRRVEEPGPMGPALEAVEAVFDSAVQLASLVVAVAGWRSTRPRGARVHIERAGVRVTVDGGDAEAVARVVRALGSGDADEPAGAGGADGAGVADEADGAGSGDGLGSIGEPGEPGGAGGAGGPGRGDGGGGADGPGVAGGSVGGSG</sequence>
<accession>A0A1D7VIZ2</accession>
<feature type="region of interest" description="Disordered" evidence="1">
    <location>
        <begin position="121"/>
        <end position="191"/>
    </location>
</feature>
<dbReference type="KEGG" id="slc:SL103_11070"/>
<keyword evidence="3" id="KW-1185">Reference proteome</keyword>
<protein>
    <submittedName>
        <fullName evidence="2">Uncharacterized protein</fullName>
    </submittedName>
</protein>
<dbReference type="AlphaFoldDB" id="A0A1D7VIZ2"/>
<name>A0A1D7VIZ2_9ACTN</name>
<proteinExistence type="predicted"/>
<evidence type="ECO:0000256" key="1">
    <source>
        <dbReference type="SAM" id="MobiDB-lite"/>
    </source>
</evidence>
<evidence type="ECO:0000313" key="3">
    <source>
        <dbReference type="Proteomes" id="UP000094094"/>
    </source>
</evidence>
<reference evidence="2 3" key="1">
    <citation type="submission" date="2016-09" db="EMBL/GenBank/DDBJ databases">
        <title>Complete genome sequencing of Streptomyces lydicus 103 and metabolic pathways analysis of antibiotic biosynthesis.</title>
        <authorList>
            <person name="Jia N."/>
            <person name="Ding M.-Z."/>
            <person name="Gao F."/>
            <person name="Yuan Y.-J."/>
        </authorList>
    </citation>
    <scope>NUCLEOTIDE SEQUENCE [LARGE SCALE GENOMIC DNA]</scope>
    <source>
        <strain evidence="2 3">103</strain>
    </source>
</reference>
<dbReference type="RefSeq" id="WP_069568694.1">
    <property type="nucleotide sequence ID" value="NZ_CP017157.1"/>
</dbReference>
<evidence type="ECO:0000313" key="2">
    <source>
        <dbReference type="EMBL" id="AOP46710.1"/>
    </source>
</evidence>
<dbReference type="Pfam" id="PF19953">
    <property type="entry name" value="EACC1"/>
    <property type="match status" value="1"/>
</dbReference>
<dbReference type="EMBL" id="CP017157">
    <property type="protein sequence ID" value="AOP46710.1"/>
    <property type="molecule type" value="Genomic_DNA"/>
</dbReference>
<dbReference type="Proteomes" id="UP000094094">
    <property type="component" value="Chromosome"/>
</dbReference>